<dbReference type="EMBL" id="CM007376">
    <property type="protein sequence ID" value="OIV95662.1"/>
    <property type="molecule type" value="Genomic_DNA"/>
</dbReference>
<feature type="region of interest" description="Disordered" evidence="1">
    <location>
        <begin position="457"/>
        <end position="486"/>
    </location>
</feature>
<feature type="region of interest" description="Disordered" evidence="1">
    <location>
        <begin position="343"/>
        <end position="414"/>
    </location>
</feature>
<evidence type="ECO:0000313" key="2">
    <source>
        <dbReference type="EMBL" id="OIV95662.1"/>
    </source>
</evidence>
<sequence length="736" mass="82701">MLLLVSFVLTALGRDDGEIKVSAMPGGISSNQQTMFANMDTTVDSCRLEETRAPSCCKLEASPKKVFVSAPGNQNTAFSGPPSHGKKVTDQYLQLSVFDLLYDDEPNATVEKRPTCEDHVSFSLEGLGKVGTETPVHSPEQHARIPYSNSLLLKNGRKSKLKNLNHVLDDIELEMDSTMRDIKVSPISSSNLPFNKVNQSFTNAGDCKHYYDDADKNVSSINEEFFFENEYRNEDTWNASSCFLDEKFDNEDRYDTSWKKTFQLGSRSPEPLKGGTYKMDNYAFQDLPNKWSSATAMQEINMSEPRASFFEDQLENDFDFYAASRARLDGNLNSQNLFPEYVRDNSSLPSEESSSSTAVRSEFNKYSSSRTGTGENRRKHRNAFESPGNMWNSTEEKCRGMSTPSKRKSSHHSNSILQEEFGAHNSWQFDERYASVDIRTVATSFCQDLEENFAVRSNNRPEDPFSTFTTPESHNKATPEFHNKATPEFHNKAPSFGGFRDIAPLADSPPYSFTAEKVPLASSTSFLNVGLWPTSPSLSTEFQFKGKPQDAAGFHRETSSTDISAQGSFSKGGQKLKMQKDRCKNLEEVEDIFMGDNEFSSEKQVAGDASTSYNQTLESEATEDTNPETTPCLVTADSPGHVEEMSLSPKKPRKHENQVDKRKSYLRELKISPRSNCEAETPLKCKIRKEEMKKWQPEGRNTVSGKHNNKHGSLSGQVMFASCVFQLLCVQKVFRT</sequence>
<feature type="region of interest" description="Disordered" evidence="1">
    <location>
        <begin position="603"/>
        <end position="661"/>
    </location>
</feature>
<accession>A0A4P1QVF7</accession>
<evidence type="ECO:0000313" key="3">
    <source>
        <dbReference type="Proteomes" id="UP000188354"/>
    </source>
</evidence>
<gene>
    <name evidence="2" type="ORF">TanjilG_01456</name>
</gene>
<proteinExistence type="predicted"/>
<dbReference type="Gramene" id="OIV95662">
    <property type="protein sequence ID" value="OIV95662"/>
    <property type="gene ID" value="TanjilG_01456"/>
</dbReference>
<evidence type="ECO:0000256" key="1">
    <source>
        <dbReference type="SAM" id="MobiDB-lite"/>
    </source>
</evidence>
<feature type="compositionally biased region" description="Polar residues" evidence="1">
    <location>
        <begin position="364"/>
        <end position="374"/>
    </location>
</feature>
<name>A0A4P1QVF7_LUPAN</name>
<feature type="region of interest" description="Disordered" evidence="1">
    <location>
        <begin position="551"/>
        <end position="577"/>
    </location>
</feature>
<reference evidence="2 3" key="1">
    <citation type="journal article" date="2017" name="Plant Biotechnol. J.">
        <title>A comprehensive draft genome sequence for lupin (Lupinus angustifolius), an emerging health food: insights into plant-microbe interactions and legume evolution.</title>
        <authorList>
            <person name="Hane J.K."/>
            <person name="Ming Y."/>
            <person name="Kamphuis L.G."/>
            <person name="Nelson M.N."/>
            <person name="Garg G."/>
            <person name="Atkins C.A."/>
            <person name="Bayer P.E."/>
            <person name="Bravo A."/>
            <person name="Bringans S."/>
            <person name="Cannon S."/>
            <person name="Edwards D."/>
            <person name="Foley R."/>
            <person name="Gao L.L."/>
            <person name="Harrison M.J."/>
            <person name="Huang W."/>
            <person name="Hurgobin B."/>
            <person name="Li S."/>
            <person name="Liu C.W."/>
            <person name="McGrath A."/>
            <person name="Morahan G."/>
            <person name="Murray J."/>
            <person name="Weller J."/>
            <person name="Jian J."/>
            <person name="Singh K.B."/>
        </authorList>
    </citation>
    <scope>NUCLEOTIDE SEQUENCE [LARGE SCALE GENOMIC DNA]</scope>
    <source>
        <strain evidence="3">cv. Tanjil</strain>
        <tissue evidence="2">Whole plant</tissue>
    </source>
</reference>
<dbReference type="Proteomes" id="UP000188354">
    <property type="component" value="Chromosome LG16"/>
</dbReference>
<organism evidence="2 3">
    <name type="scientific">Lupinus angustifolius</name>
    <name type="common">Narrow-leaved blue lupine</name>
    <dbReference type="NCBI Taxonomy" id="3871"/>
    <lineage>
        <taxon>Eukaryota</taxon>
        <taxon>Viridiplantae</taxon>
        <taxon>Streptophyta</taxon>
        <taxon>Embryophyta</taxon>
        <taxon>Tracheophyta</taxon>
        <taxon>Spermatophyta</taxon>
        <taxon>Magnoliopsida</taxon>
        <taxon>eudicotyledons</taxon>
        <taxon>Gunneridae</taxon>
        <taxon>Pentapetalae</taxon>
        <taxon>rosids</taxon>
        <taxon>fabids</taxon>
        <taxon>Fabales</taxon>
        <taxon>Fabaceae</taxon>
        <taxon>Papilionoideae</taxon>
        <taxon>50 kb inversion clade</taxon>
        <taxon>genistoids sensu lato</taxon>
        <taxon>core genistoids</taxon>
        <taxon>Genisteae</taxon>
        <taxon>Lupinus</taxon>
    </lineage>
</organism>
<keyword evidence="3" id="KW-1185">Reference proteome</keyword>
<dbReference type="AlphaFoldDB" id="A0A4P1QVF7"/>
<dbReference type="PANTHER" id="PTHR37722:SF2">
    <property type="entry name" value="OS01G0167700 PROTEIN"/>
    <property type="match status" value="1"/>
</dbReference>
<dbReference type="PANTHER" id="PTHR37722">
    <property type="entry name" value="OS01G0167700 PROTEIN"/>
    <property type="match status" value="1"/>
</dbReference>
<feature type="compositionally biased region" description="Polar residues" evidence="1">
    <location>
        <begin position="609"/>
        <end position="619"/>
    </location>
</feature>
<feature type="compositionally biased region" description="Low complexity" evidence="1">
    <location>
        <begin position="346"/>
        <end position="361"/>
    </location>
</feature>
<feature type="compositionally biased region" description="Basic and acidic residues" evidence="1">
    <location>
        <begin position="473"/>
        <end position="486"/>
    </location>
</feature>
<feature type="compositionally biased region" description="Polar residues" evidence="1">
    <location>
        <begin position="560"/>
        <end position="571"/>
    </location>
</feature>
<protein>
    <submittedName>
        <fullName evidence="2">Uncharacterized protein</fullName>
    </submittedName>
</protein>